<keyword evidence="3" id="KW-0677">Repeat</keyword>
<organism evidence="13">
    <name type="scientific">Guillardia theta</name>
    <name type="common">Cryptophyte</name>
    <name type="synonym">Cryptomonas phi</name>
    <dbReference type="NCBI Taxonomy" id="55529"/>
    <lineage>
        <taxon>Eukaryota</taxon>
        <taxon>Cryptophyceae</taxon>
        <taxon>Pyrenomonadales</taxon>
        <taxon>Geminigeraceae</taxon>
        <taxon>Guillardia</taxon>
    </lineage>
</organism>
<evidence type="ECO:0000256" key="2">
    <source>
        <dbReference type="ARBA" id="ARBA00022692"/>
    </source>
</evidence>
<dbReference type="PROSITE" id="PS51371">
    <property type="entry name" value="CBS"/>
    <property type="match status" value="2"/>
</dbReference>
<evidence type="ECO:0008006" key="14">
    <source>
        <dbReference type="Google" id="ProtNLM"/>
    </source>
</evidence>
<dbReference type="EMBL" id="HBKN01017816">
    <property type="protein sequence ID" value="CAE2297168.1"/>
    <property type="molecule type" value="Transcribed_RNA"/>
</dbReference>
<feature type="transmembrane region" description="Helical" evidence="8">
    <location>
        <begin position="121"/>
        <end position="138"/>
    </location>
</feature>
<feature type="transmembrane region" description="Helical" evidence="8">
    <location>
        <begin position="93"/>
        <end position="115"/>
    </location>
</feature>
<feature type="transmembrane region" description="Helical" evidence="8">
    <location>
        <begin position="150"/>
        <end position="170"/>
    </location>
</feature>
<evidence type="ECO:0000256" key="1">
    <source>
        <dbReference type="ARBA" id="ARBA00004141"/>
    </source>
</evidence>
<feature type="domain" description="CBS" evidence="9">
    <location>
        <begin position="303"/>
        <end position="369"/>
    </location>
</feature>
<reference evidence="13" key="1">
    <citation type="submission" date="2021-01" db="EMBL/GenBank/DDBJ databases">
        <authorList>
            <person name="Corre E."/>
            <person name="Pelletier E."/>
            <person name="Niang G."/>
            <person name="Scheremetjew M."/>
            <person name="Finn R."/>
            <person name="Kale V."/>
            <person name="Holt S."/>
            <person name="Cochrane G."/>
            <person name="Meng A."/>
            <person name="Brown T."/>
            <person name="Cohen L."/>
        </authorList>
    </citation>
    <scope>NUCLEOTIDE SEQUENCE</scope>
    <source>
        <strain evidence="13">CCMP 2712</strain>
    </source>
</reference>
<dbReference type="EMBL" id="HBKN01017817">
    <property type="protein sequence ID" value="CAE2297173.1"/>
    <property type="molecule type" value="Transcribed_RNA"/>
</dbReference>
<feature type="transmembrane region" description="Helical" evidence="8">
    <location>
        <begin position="31"/>
        <end position="54"/>
    </location>
</feature>
<evidence type="ECO:0000313" key="11">
    <source>
        <dbReference type="EMBL" id="CAE2297168.1"/>
    </source>
</evidence>
<dbReference type="InterPro" id="IPR046342">
    <property type="entry name" value="CBS_dom_sf"/>
</dbReference>
<proteinExistence type="predicted"/>
<dbReference type="Pfam" id="PF25562">
    <property type="entry name" value="CNBH_CNNM2_C"/>
    <property type="match status" value="1"/>
</dbReference>
<keyword evidence="2 7" id="KW-0812">Transmembrane</keyword>
<evidence type="ECO:0000256" key="8">
    <source>
        <dbReference type="SAM" id="Phobius"/>
    </source>
</evidence>
<gene>
    <name evidence="11" type="ORF">GTHE00462_LOCUS14045</name>
    <name evidence="12" type="ORF">GTHE00462_LOCUS14046</name>
    <name evidence="13" type="ORF">GTHE00462_LOCUS14047</name>
</gene>
<dbReference type="InterPro" id="IPR018490">
    <property type="entry name" value="cNMP-bd_dom_sf"/>
</dbReference>
<evidence type="ECO:0000313" key="13">
    <source>
        <dbReference type="EMBL" id="CAE2297175.1"/>
    </source>
</evidence>
<dbReference type="InterPro" id="IPR002550">
    <property type="entry name" value="CNNM"/>
</dbReference>
<dbReference type="InterPro" id="IPR045095">
    <property type="entry name" value="ACDP"/>
</dbReference>
<dbReference type="Gene3D" id="3.10.580.10">
    <property type="entry name" value="CBS-domain"/>
    <property type="match status" value="1"/>
</dbReference>
<dbReference type="SUPFAM" id="SSF51206">
    <property type="entry name" value="cAMP-binding domain-like"/>
    <property type="match status" value="1"/>
</dbReference>
<dbReference type="InterPro" id="IPR000644">
    <property type="entry name" value="CBS_dom"/>
</dbReference>
<evidence type="ECO:0000256" key="6">
    <source>
        <dbReference type="PROSITE-ProRule" id="PRU00703"/>
    </source>
</evidence>
<evidence type="ECO:0000256" key="3">
    <source>
        <dbReference type="ARBA" id="ARBA00022737"/>
    </source>
</evidence>
<evidence type="ECO:0000313" key="12">
    <source>
        <dbReference type="EMBL" id="CAE2297173.1"/>
    </source>
</evidence>
<dbReference type="PROSITE" id="PS51846">
    <property type="entry name" value="CNNM"/>
    <property type="match status" value="1"/>
</dbReference>
<keyword evidence="4 7" id="KW-1133">Transmembrane helix</keyword>
<dbReference type="GO" id="GO:0016020">
    <property type="term" value="C:membrane"/>
    <property type="evidence" value="ECO:0007669"/>
    <property type="project" value="UniProtKB-SubCell"/>
</dbReference>
<name>A0A6U5ZHE1_GUITH</name>
<evidence type="ECO:0000256" key="4">
    <source>
        <dbReference type="ARBA" id="ARBA00022989"/>
    </source>
</evidence>
<protein>
    <recommendedName>
        <fullName evidence="14">CNNM transmembrane domain-containing protein</fullName>
    </recommendedName>
</protein>
<dbReference type="Pfam" id="PF01595">
    <property type="entry name" value="CNNM"/>
    <property type="match status" value="1"/>
</dbReference>
<evidence type="ECO:0000259" key="9">
    <source>
        <dbReference type="PROSITE" id="PS51371"/>
    </source>
</evidence>
<dbReference type="AlphaFoldDB" id="A0A6U5ZHE1"/>
<evidence type="ECO:0000259" key="10">
    <source>
        <dbReference type="PROSITE" id="PS51846"/>
    </source>
</evidence>
<sequence length="597" mass="66473">MQSQEDVALPLLAATEDRRLNSMSSINATSLIASVVLISLSALFSGLTLGLMGLDQVGLRIVIESGERPEASASERRDARYARRIQPFRKRGNLLLCTLLFGNVAVNCLLSIIMADMTSGFAGFLISTLSIVIFGEIIPQSVCSRHPLAIGSACIPLVYLFVILTFLASYPVSLILDQLLGEEIGTIYSRNQLKGMLEMYAKMQDTDFQQEDTNIMAGALDFGKKTVGTCMTKIEEVFMLHMDDNLNFETIMKVFQAGHSRVPVFEVDPHGIKKVVALLFVKELILVDPEDALPVRMLCHHWFGRDIPIVFNDCKTSEVMKVFKSGRSHMALVQEVVCVDDGDPYYKTVGIITLEDLIEEILQEEIYDEQDVGVRVRFSRKAKKHELARMAGGSLMHSEHPLLQYLEAKERKELELPPAEITAIASFLRDRYNELFGESLLHRNALEVLIKSSPVRKVAAGESHEPLYVRGQTATVFTLVLDGFIDVCAGEEEFNVEQGPWTVFGQRILSGRSEIVSDFTATVKSSKGLVRLLQLELADYLRILRQDSAKSTPSAAPMEPPQELVTHEVILNGVDSDTTRLIEQVNETCEKMNENPA</sequence>
<dbReference type="InterPro" id="IPR044751">
    <property type="entry name" value="Ion_transp-like_CBS"/>
</dbReference>
<feature type="domain" description="CBS" evidence="9">
    <location>
        <begin position="231"/>
        <end position="295"/>
    </location>
</feature>
<evidence type="ECO:0000256" key="5">
    <source>
        <dbReference type="ARBA" id="ARBA00023136"/>
    </source>
</evidence>
<dbReference type="GO" id="GO:0010960">
    <property type="term" value="P:magnesium ion homeostasis"/>
    <property type="evidence" value="ECO:0007669"/>
    <property type="project" value="InterPro"/>
</dbReference>
<dbReference type="CDD" id="cd04590">
    <property type="entry name" value="CBS_pair_CorC_HlyC_assoc"/>
    <property type="match status" value="1"/>
</dbReference>
<feature type="domain" description="CNNM transmembrane" evidence="10">
    <location>
        <begin position="23"/>
        <end position="212"/>
    </location>
</feature>
<keyword evidence="5 7" id="KW-0472">Membrane</keyword>
<dbReference type="FunFam" id="3.10.580.10:FF:000006">
    <property type="entry name" value="DUF21 and CBS domain protein"/>
    <property type="match status" value="1"/>
</dbReference>
<keyword evidence="6" id="KW-0129">CBS domain</keyword>
<dbReference type="EMBL" id="HBKN01017818">
    <property type="protein sequence ID" value="CAE2297175.1"/>
    <property type="molecule type" value="Transcribed_RNA"/>
</dbReference>
<dbReference type="SUPFAM" id="SSF54631">
    <property type="entry name" value="CBS-domain pair"/>
    <property type="match status" value="1"/>
</dbReference>
<evidence type="ECO:0000256" key="7">
    <source>
        <dbReference type="PROSITE-ProRule" id="PRU01193"/>
    </source>
</evidence>
<accession>A0A6U5ZHE1</accession>
<dbReference type="PANTHER" id="PTHR12064">
    <property type="entry name" value="METAL TRANSPORTER CNNM"/>
    <property type="match status" value="1"/>
</dbReference>
<dbReference type="PANTHER" id="PTHR12064:SF94">
    <property type="entry name" value="UNEXTENDED PROTEIN"/>
    <property type="match status" value="1"/>
</dbReference>
<comment type="subcellular location">
    <subcellularLocation>
        <location evidence="1">Membrane</location>
        <topology evidence="1">Multi-pass membrane protein</topology>
    </subcellularLocation>
</comment>